<protein>
    <submittedName>
        <fullName evidence="4">Bifunctional 3-(3-hydroxy-phenyl)propionate/3-hydroxycinnamic acid hydroxylase</fullName>
    </submittedName>
</protein>
<feature type="region of interest" description="Disordered" evidence="2">
    <location>
        <begin position="369"/>
        <end position="396"/>
    </location>
</feature>
<dbReference type="PRINTS" id="PR00420">
    <property type="entry name" value="RNGMNOXGNASE"/>
</dbReference>
<dbReference type="Pfam" id="PF01494">
    <property type="entry name" value="FAD_binding_3"/>
    <property type="match status" value="1"/>
</dbReference>
<dbReference type="GO" id="GO:0071949">
    <property type="term" value="F:FAD binding"/>
    <property type="evidence" value="ECO:0007669"/>
    <property type="project" value="InterPro"/>
</dbReference>
<accession>A0A7X6RVM4</accession>
<dbReference type="GO" id="GO:0008688">
    <property type="term" value="F:3-(3-hydroxyphenyl)propionate hydroxylase activity"/>
    <property type="evidence" value="ECO:0007669"/>
    <property type="project" value="TreeGrafter"/>
</dbReference>
<dbReference type="RefSeq" id="WP_044514933.1">
    <property type="nucleotide sequence ID" value="NZ_HG322951.1"/>
</dbReference>
<dbReference type="PANTHER" id="PTHR43476:SF3">
    <property type="entry name" value="FAD-BINDING MONOOXYGENASE"/>
    <property type="match status" value="1"/>
</dbReference>
<evidence type="ECO:0000313" key="5">
    <source>
        <dbReference type="Proteomes" id="UP000518188"/>
    </source>
</evidence>
<dbReference type="PANTHER" id="PTHR43476">
    <property type="entry name" value="3-(3-HYDROXY-PHENYL)PROPIONATE/3-HYDROXYCINNAMIC ACID HYDROXYLASE"/>
    <property type="match status" value="1"/>
</dbReference>
<reference evidence="4 5" key="1">
    <citation type="submission" date="2020-04" db="EMBL/GenBank/DDBJ databases">
        <title>MicrobeNet Type strains.</title>
        <authorList>
            <person name="Nicholson A.C."/>
        </authorList>
    </citation>
    <scope>NUCLEOTIDE SEQUENCE [LARGE SCALE GENOMIC DNA]</scope>
    <source>
        <strain evidence="4 5">ATCC 700731</strain>
    </source>
</reference>
<organism evidence="4 5">
    <name type="scientific">Mycolicibacterium septicum DSM 44393</name>
    <dbReference type="NCBI Taxonomy" id="1341646"/>
    <lineage>
        <taxon>Bacteria</taxon>
        <taxon>Bacillati</taxon>
        <taxon>Actinomycetota</taxon>
        <taxon>Actinomycetes</taxon>
        <taxon>Mycobacteriales</taxon>
        <taxon>Mycobacteriaceae</taxon>
        <taxon>Mycolicibacterium</taxon>
    </lineage>
</organism>
<sequence length="530" mass="58427">MAERRYVQADVLVVGCGPVGKIIALRLARAGHSVVIVEKQPATYPLPRAVTHDAEVGRILQSVGLPPSAMPDITEPYDDMYVWVNDDDAVLLEVDWRGLGKSGWYNTYFFHQPALEQRLLEALENEPNVTVLWGWDYHEHRDTHREVTAELRRGNGRRTVSAQYLIGADGAASRVRANSGIGWRDLGYFFDWLVVDVKPNSDQKFPRVARQRCDHRRPYTSVPGGPGRRRWEFMKLPDERVEDLNATEFAWQLLAEHGVSPADAVLERHAHYRFQAGWAEQWRTGRVLLAGDAAHQMPPFAGQGLGAGLRDAMNLTWKLAAVLDGLADDRILDTYYSERVAHVADFVRFSISLGEVVCITDPDEAAGRDRRMAAARAGGGPPPAPPQPRLGPGIHSGAHGGTLSLQSVVADSRYGRRRLDDVIGGPGVLLVSRRDLLDGLTGLDYATLRALGVRACVLMETSGGHDDGFVVPIIDVDGSYMHWLRSLSAEAVLIRPDFYLYGTAETQAEVTGLVHALLDSLQDNSIGVQA</sequence>
<evidence type="ECO:0000259" key="3">
    <source>
        <dbReference type="Pfam" id="PF01494"/>
    </source>
</evidence>
<gene>
    <name evidence="4" type="ORF">HGA11_07575</name>
</gene>
<feature type="domain" description="FAD-binding" evidence="3">
    <location>
        <begin position="9"/>
        <end position="350"/>
    </location>
</feature>
<dbReference type="Proteomes" id="UP000518188">
    <property type="component" value="Unassembled WGS sequence"/>
</dbReference>
<proteinExistence type="predicted"/>
<dbReference type="Gene3D" id="3.30.70.2450">
    <property type="match status" value="1"/>
</dbReference>
<evidence type="ECO:0000313" key="4">
    <source>
        <dbReference type="EMBL" id="NKZ10836.1"/>
    </source>
</evidence>
<dbReference type="SUPFAM" id="SSF51905">
    <property type="entry name" value="FAD/NAD(P)-binding domain"/>
    <property type="match status" value="1"/>
</dbReference>
<dbReference type="InterPro" id="IPR036188">
    <property type="entry name" value="FAD/NAD-bd_sf"/>
</dbReference>
<name>A0A7X6RVM4_9MYCO</name>
<feature type="compositionally biased region" description="Pro residues" evidence="2">
    <location>
        <begin position="380"/>
        <end position="389"/>
    </location>
</feature>
<comment type="caution">
    <text evidence="4">The sequence shown here is derived from an EMBL/GenBank/DDBJ whole genome shotgun (WGS) entry which is preliminary data.</text>
</comment>
<dbReference type="InterPro" id="IPR002938">
    <property type="entry name" value="FAD-bd"/>
</dbReference>
<dbReference type="NCBIfam" id="NF004829">
    <property type="entry name" value="PRK06183.1-3"/>
    <property type="match status" value="1"/>
</dbReference>
<evidence type="ECO:0000256" key="1">
    <source>
        <dbReference type="ARBA" id="ARBA00023002"/>
    </source>
</evidence>
<dbReference type="GO" id="GO:0019622">
    <property type="term" value="P:3-(3-hydroxy)phenylpropionate catabolic process"/>
    <property type="evidence" value="ECO:0007669"/>
    <property type="project" value="TreeGrafter"/>
</dbReference>
<keyword evidence="1" id="KW-0560">Oxidoreductase</keyword>
<dbReference type="AlphaFoldDB" id="A0A7X6RVM4"/>
<evidence type="ECO:0000256" key="2">
    <source>
        <dbReference type="SAM" id="MobiDB-lite"/>
    </source>
</evidence>
<dbReference type="InterPro" id="IPR050631">
    <property type="entry name" value="PheA/TfdB_FAD_monoxygenase"/>
</dbReference>
<dbReference type="Gene3D" id="3.50.50.60">
    <property type="entry name" value="FAD/NAD(P)-binding domain"/>
    <property type="match status" value="1"/>
</dbReference>
<dbReference type="EMBL" id="JAAXPJ010000002">
    <property type="protein sequence ID" value="NKZ10836.1"/>
    <property type="molecule type" value="Genomic_DNA"/>
</dbReference>